<protein>
    <submittedName>
        <fullName evidence="1">Uncharacterized protein</fullName>
    </submittedName>
</protein>
<dbReference type="AlphaFoldDB" id="A0A0H5QA94"/>
<feature type="non-terminal residue" evidence="1">
    <location>
        <position position="1"/>
    </location>
</feature>
<organism evidence="1 2">
    <name type="scientific">Neisseria meningitidis serogroup B</name>
    <dbReference type="NCBI Taxonomy" id="491"/>
    <lineage>
        <taxon>Bacteria</taxon>
        <taxon>Pseudomonadati</taxon>
        <taxon>Pseudomonadota</taxon>
        <taxon>Betaproteobacteria</taxon>
        <taxon>Neisseriales</taxon>
        <taxon>Neisseriaceae</taxon>
        <taxon>Neisseria</taxon>
    </lineage>
</organism>
<sequence length="119" mass="13683">VGEQFGGKAGVITYQLDRLADFRTAFVQAASDFFAHHFRKTLFLRLQTVGKFLQTRGTFGYAQLRERPAAHFQIRQPPFKLRIILSWTAVKRFARKYIDTVKHRINLPVAGISFSVPTQ</sequence>
<proteinExistence type="predicted"/>
<reference evidence="1 2" key="1">
    <citation type="submission" date="2014-11" db="EMBL/GenBank/DDBJ databases">
        <authorList>
            <person name="Diene M.Seydina."/>
        </authorList>
    </citation>
    <scope>NUCLEOTIDE SEQUENCE [LARGE SCALE GENOMIC DNA]</scope>
    <source>
        <strain evidence="1 2">Neisseria meningitidis CHUV</strain>
    </source>
</reference>
<dbReference type="EMBL" id="CVTF01000021">
    <property type="protein sequence ID" value="CRY98264.1"/>
    <property type="molecule type" value="Genomic_DNA"/>
</dbReference>
<accession>A0A0H5QA94</accession>
<evidence type="ECO:0000313" key="2">
    <source>
        <dbReference type="Proteomes" id="UP000182715"/>
    </source>
</evidence>
<evidence type="ECO:0000313" key="1">
    <source>
        <dbReference type="EMBL" id="CRY98264.1"/>
    </source>
</evidence>
<name>A0A0H5QA94_NEIMI</name>
<dbReference type="Proteomes" id="UP000182715">
    <property type="component" value="Unassembled WGS sequence"/>
</dbReference>